<dbReference type="Proteomes" id="UP000297280">
    <property type="component" value="Unassembled WGS sequence"/>
</dbReference>
<name>A0A4Z1L2T7_9HELO</name>
<dbReference type="EMBL" id="PQXO01000038">
    <property type="protein sequence ID" value="TGO91134.1"/>
    <property type="molecule type" value="Genomic_DNA"/>
</dbReference>
<keyword evidence="2" id="KW-1185">Reference proteome</keyword>
<organism evidence="1 2">
    <name type="scientific">Botrytis porri</name>
    <dbReference type="NCBI Taxonomy" id="87229"/>
    <lineage>
        <taxon>Eukaryota</taxon>
        <taxon>Fungi</taxon>
        <taxon>Dikarya</taxon>
        <taxon>Ascomycota</taxon>
        <taxon>Pezizomycotina</taxon>
        <taxon>Leotiomycetes</taxon>
        <taxon>Helotiales</taxon>
        <taxon>Sclerotiniaceae</taxon>
        <taxon>Botrytis</taxon>
    </lineage>
</organism>
<dbReference type="AlphaFoldDB" id="A0A4Z1L2T7"/>
<protein>
    <submittedName>
        <fullName evidence="1">Uncharacterized protein</fullName>
    </submittedName>
</protein>
<reference evidence="1 2" key="1">
    <citation type="submission" date="2017-12" db="EMBL/GenBank/DDBJ databases">
        <title>Comparative genomics of Botrytis spp.</title>
        <authorList>
            <person name="Valero-Jimenez C.A."/>
            <person name="Tapia P."/>
            <person name="Veloso J."/>
            <person name="Silva-Moreno E."/>
            <person name="Staats M."/>
            <person name="Valdes J.H."/>
            <person name="Van Kan J.A.L."/>
        </authorList>
    </citation>
    <scope>NUCLEOTIDE SEQUENCE [LARGE SCALE GENOMIC DNA]</scope>
    <source>
        <strain evidence="1 2">MUCL3349</strain>
    </source>
</reference>
<evidence type="ECO:0000313" key="2">
    <source>
        <dbReference type="Proteomes" id="UP000297280"/>
    </source>
</evidence>
<proteinExistence type="predicted"/>
<evidence type="ECO:0000313" key="1">
    <source>
        <dbReference type="EMBL" id="TGO91134.1"/>
    </source>
</evidence>
<gene>
    <name evidence="1" type="ORF">BPOR_0038g00200</name>
</gene>
<sequence>MKTTYAGCDRENVNSCTYELSRRDEELKTLCEEISERLSSDGKVLGVNLREVMMPDVEGVEKVPKRWQQSYLSTIGDRKLRLRSVLFESKMPRNHANS</sequence>
<comment type="caution">
    <text evidence="1">The sequence shown here is derived from an EMBL/GenBank/DDBJ whole genome shotgun (WGS) entry which is preliminary data.</text>
</comment>
<accession>A0A4Z1L2T7</accession>